<feature type="transmembrane region" description="Helical" evidence="6">
    <location>
        <begin position="246"/>
        <end position="268"/>
    </location>
</feature>
<reference evidence="7" key="1">
    <citation type="journal article" date="2021" name="mSystems">
        <title>Bacteria and Archaea Synergistically Convert Glycine Betaine to Biogenic Methane in the Formosa Cold Seep of the South China Sea.</title>
        <authorList>
            <person name="Li L."/>
            <person name="Zhang W."/>
            <person name="Zhang S."/>
            <person name="Song L."/>
            <person name="Sun Q."/>
            <person name="Zhang H."/>
            <person name="Xiang H."/>
            <person name="Dong X."/>
        </authorList>
    </citation>
    <scope>NUCLEOTIDE SEQUENCE</scope>
    <source>
        <strain evidence="7">ZWT</strain>
    </source>
</reference>
<keyword evidence="3 6" id="KW-1133">Transmembrane helix</keyword>
<protein>
    <submittedName>
        <fullName evidence="7">Formate/nitrite transporter family protein</fullName>
    </submittedName>
</protein>
<dbReference type="PROSITE" id="PS01005">
    <property type="entry name" value="FORMATE_NITRITE_TP_1"/>
    <property type="match status" value="1"/>
</dbReference>
<dbReference type="Pfam" id="PF01226">
    <property type="entry name" value="Form_Nir_trans"/>
    <property type="match status" value="1"/>
</dbReference>
<sequence>MEKRMLSPKEITDAVINAGISKVKLSTLQMILLGIMAGAFIAFGGFASTVASHSISNVGVAKVVTAVVFPVGLMLVVICGAELFTGNSLMVASLVDKKITLGQLMKNWILVYIGNLIGSIIIAFLISQSGLLGMGVGAVGATTIKIASYKAGLSVSNCISSGILCNIVVCLAVWANAAAKDVAGKVAISFFPIMAFVISGFEHSVANMYYFSMGIFAKSNEVFVQASKLSSEKLANLNWAGAWGNILPVTLGNIIGGGIFVAFTYWVIFKHASTIENP</sequence>
<dbReference type="Gene3D" id="1.20.1080.10">
    <property type="entry name" value="Glycerol uptake facilitator protein"/>
    <property type="match status" value="1"/>
</dbReference>
<evidence type="ECO:0000256" key="1">
    <source>
        <dbReference type="ARBA" id="ARBA00004141"/>
    </source>
</evidence>
<comment type="caution">
    <text evidence="7">The sequence shown here is derived from an EMBL/GenBank/DDBJ whole genome shotgun (WGS) entry which is preliminary data.</text>
</comment>
<dbReference type="InterPro" id="IPR000292">
    <property type="entry name" value="For/NO2_transpt"/>
</dbReference>
<evidence type="ECO:0000256" key="3">
    <source>
        <dbReference type="ARBA" id="ARBA00022989"/>
    </source>
</evidence>
<feature type="transmembrane region" description="Helical" evidence="6">
    <location>
        <begin position="107"/>
        <end position="131"/>
    </location>
</feature>
<dbReference type="Proteomes" id="UP001056429">
    <property type="component" value="Unassembled WGS sequence"/>
</dbReference>
<name>A0A9J6NX87_9CLOT</name>
<accession>A0A9J6NX87</accession>
<organism evidence="7 8">
    <name type="scientific">Oceanirhabdus seepicola</name>
    <dbReference type="NCBI Taxonomy" id="2828781"/>
    <lineage>
        <taxon>Bacteria</taxon>
        <taxon>Bacillati</taxon>
        <taxon>Bacillota</taxon>
        <taxon>Clostridia</taxon>
        <taxon>Eubacteriales</taxon>
        <taxon>Clostridiaceae</taxon>
        <taxon>Oceanirhabdus</taxon>
    </lineage>
</organism>
<evidence type="ECO:0000313" key="8">
    <source>
        <dbReference type="Proteomes" id="UP001056429"/>
    </source>
</evidence>
<feature type="transmembrane region" description="Helical" evidence="6">
    <location>
        <begin position="30"/>
        <end position="51"/>
    </location>
</feature>
<dbReference type="AlphaFoldDB" id="A0A9J6NX87"/>
<keyword evidence="4 6" id="KW-0472">Membrane</keyword>
<feature type="transmembrane region" description="Helical" evidence="6">
    <location>
        <begin position="151"/>
        <end position="175"/>
    </location>
</feature>
<comment type="similarity">
    <text evidence="5">Belongs to the FNT transporter (TC 1.A.16) family.</text>
</comment>
<dbReference type="PANTHER" id="PTHR30520:SF6">
    <property type="entry name" value="FORMATE_NITRATE FAMILY TRANSPORTER (EUROFUNG)"/>
    <property type="match status" value="1"/>
</dbReference>
<evidence type="ECO:0000256" key="6">
    <source>
        <dbReference type="SAM" id="Phobius"/>
    </source>
</evidence>
<keyword evidence="2 6" id="KW-0812">Transmembrane</keyword>
<proteinExistence type="inferred from homology"/>
<gene>
    <name evidence="7" type="ORF">KDK92_03910</name>
</gene>
<dbReference type="EMBL" id="JAGSOJ010000001">
    <property type="protein sequence ID" value="MCM1988875.1"/>
    <property type="molecule type" value="Genomic_DNA"/>
</dbReference>
<dbReference type="PANTHER" id="PTHR30520">
    <property type="entry name" value="FORMATE TRANSPORTER-RELATED"/>
    <property type="match status" value="1"/>
</dbReference>
<evidence type="ECO:0000256" key="5">
    <source>
        <dbReference type="ARBA" id="ARBA00049660"/>
    </source>
</evidence>
<dbReference type="GO" id="GO:0015499">
    <property type="term" value="F:formate transmembrane transporter activity"/>
    <property type="evidence" value="ECO:0007669"/>
    <property type="project" value="TreeGrafter"/>
</dbReference>
<dbReference type="InterPro" id="IPR024002">
    <property type="entry name" value="For/NO2_transpt_CS"/>
</dbReference>
<feature type="transmembrane region" description="Helical" evidence="6">
    <location>
        <begin position="63"/>
        <end position="86"/>
    </location>
</feature>
<evidence type="ECO:0000313" key="7">
    <source>
        <dbReference type="EMBL" id="MCM1988875.1"/>
    </source>
</evidence>
<dbReference type="PROSITE" id="PS01006">
    <property type="entry name" value="FORMATE_NITRITE_TP_2"/>
    <property type="match status" value="1"/>
</dbReference>
<dbReference type="GO" id="GO:0005886">
    <property type="term" value="C:plasma membrane"/>
    <property type="evidence" value="ECO:0007669"/>
    <property type="project" value="TreeGrafter"/>
</dbReference>
<evidence type="ECO:0000256" key="4">
    <source>
        <dbReference type="ARBA" id="ARBA00023136"/>
    </source>
</evidence>
<reference evidence="7" key="2">
    <citation type="submission" date="2021-04" db="EMBL/GenBank/DDBJ databases">
        <authorList>
            <person name="Dong X."/>
        </authorList>
    </citation>
    <scope>NUCLEOTIDE SEQUENCE</scope>
    <source>
        <strain evidence="7">ZWT</strain>
    </source>
</reference>
<dbReference type="InterPro" id="IPR023271">
    <property type="entry name" value="Aquaporin-like"/>
</dbReference>
<feature type="transmembrane region" description="Helical" evidence="6">
    <location>
        <begin position="182"/>
        <end position="201"/>
    </location>
</feature>
<comment type="subcellular location">
    <subcellularLocation>
        <location evidence="1">Membrane</location>
        <topology evidence="1">Multi-pass membrane protein</topology>
    </subcellularLocation>
</comment>
<keyword evidence="8" id="KW-1185">Reference proteome</keyword>
<dbReference type="RefSeq" id="WP_250857741.1">
    <property type="nucleotide sequence ID" value="NZ_JAGSOJ010000001.1"/>
</dbReference>
<evidence type="ECO:0000256" key="2">
    <source>
        <dbReference type="ARBA" id="ARBA00022692"/>
    </source>
</evidence>